<evidence type="ECO:0000313" key="3">
    <source>
        <dbReference type="Proteomes" id="UP000230084"/>
    </source>
</evidence>
<comment type="caution">
    <text evidence="2">The sequence shown here is derived from an EMBL/GenBank/DDBJ whole genome shotgun (WGS) entry which is preliminary data.</text>
</comment>
<dbReference type="EMBL" id="PCYM01000005">
    <property type="protein sequence ID" value="PIR47618.1"/>
    <property type="molecule type" value="Genomic_DNA"/>
</dbReference>
<sequence length="350" mass="40603">MSPGPPPSNFRSFLIVRGGGRNRCLHRSENNELFLQITSIENLFIAWERFRKGKRSRQDVMLFECHLEDNLFALQAELASGAYQHSPYERFTIHDPKQRTIHKADVKDRVVHQAIVNIIEPLFEKRFIYDSYSCRVGKGTHAAVKRLRTFLLRGSTNNTKIVYALKCDIQKFFASVNHQKLLHLLERHIYDHETMKLLTGIVESFSTSPGMGIPLGNLTSQLFANVYLHELDWYVKQELKIRYYVRYCDDFALLAESPEECGVLTERIETFLNNHLHMHLHPNKVHVRTWRQGVDFLGYILLPHATILRPSTERRALRNATTDNTSSYLGLCKHADAHLVEKMIRNMTSG</sequence>
<reference evidence="2 3" key="1">
    <citation type="submission" date="2017-09" db="EMBL/GenBank/DDBJ databases">
        <title>Depth-based differentiation of microbial function through sediment-hosted aquifers and enrichment of novel symbionts in the deep terrestrial subsurface.</title>
        <authorList>
            <person name="Probst A.J."/>
            <person name="Ladd B."/>
            <person name="Jarett J.K."/>
            <person name="Geller-Mcgrath D.E."/>
            <person name="Sieber C.M."/>
            <person name="Emerson J.B."/>
            <person name="Anantharaman K."/>
            <person name="Thomas B.C."/>
            <person name="Malmstrom R."/>
            <person name="Stieglmeier M."/>
            <person name="Klingl A."/>
            <person name="Woyke T."/>
            <person name="Ryan C.M."/>
            <person name="Banfield J.F."/>
        </authorList>
    </citation>
    <scope>NUCLEOTIDE SEQUENCE [LARGE SCALE GENOMIC DNA]</scope>
    <source>
        <strain evidence="2">CG10_big_fil_rev_8_21_14_0_10_50_16</strain>
    </source>
</reference>
<feature type="domain" description="Reverse transcriptase" evidence="1">
    <location>
        <begin position="1"/>
        <end position="301"/>
    </location>
</feature>
<protein>
    <submittedName>
        <fullName evidence="2">RNA-dependent DNA polymerase</fullName>
    </submittedName>
</protein>
<evidence type="ECO:0000313" key="2">
    <source>
        <dbReference type="EMBL" id="PIR47618.1"/>
    </source>
</evidence>
<name>A0A2H0RM90_9BACT</name>
<dbReference type="SUPFAM" id="SSF56672">
    <property type="entry name" value="DNA/RNA polymerases"/>
    <property type="match status" value="1"/>
</dbReference>
<dbReference type="InterPro" id="IPR043502">
    <property type="entry name" value="DNA/RNA_pol_sf"/>
</dbReference>
<dbReference type="Pfam" id="PF00078">
    <property type="entry name" value="RVT_1"/>
    <property type="match status" value="1"/>
</dbReference>
<dbReference type="PANTHER" id="PTHR34047">
    <property type="entry name" value="NUCLEAR INTRON MATURASE 1, MITOCHONDRIAL-RELATED"/>
    <property type="match status" value="1"/>
</dbReference>
<accession>A0A2H0RM90</accession>
<dbReference type="Proteomes" id="UP000230084">
    <property type="component" value="Unassembled WGS sequence"/>
</dbReference>
<dbReference type="PANTHER" id="PTHR34047:SF8">
    <property type="entry name" value="PROTEIN YKFC"/>
    <property type="match status" value="1"/>
</dbReference>
<dbReference type="InterPro" id="IPR051083">
    <property type="entry name" value="GrpII_Intron_Splice-Mob/Def"/>
</dbReference>
<dbReference type="InterPro" id="IPR000477">
    <property type="entry name" value="RT_dom"/>
</dbReference>
<gene>
    <name evidence="2" type="ORF">COV06_02960</name>
</gene>
<evidence type="ECO:0000259" key="1">
    <source>
        <dbReference type="PROSITE" id="PS50878"/>
    </source>
</evidence>
<dbReference type="PROSITE" id="PS50878">
    <property type="entry name" value="RT_POL"/>
    <property type="match status" value="1"/>
</dbReference>
<organism evidence="2 3">
    <name type="scientific">Candidatus Uhrbacteria bacterium CG10_big_fil_rev_8_21_14_0_10_50_16</name>
    <dbReference type="NCBI Taxonomy" id="1975039"/>
    <lineage>
        <taxon>Bacteria</taxon>
        <taxon>Candidatus Uhriibacteriota</taxon>
    </lineage>
</organism>
<dbReference type="AlphaFoldDB" id="A0A2H0RM90"/>
<dbReference type="CDD" id="cd01651">
    <property type="entry name" value="RT_G2_intron"/>
    <property type="match status" value="1"/>
</dbReference>
<proteinExistence type="predicted"/>